<dbReference type="Pfam" id="PF13192">
    <property type="entry name" value="Thioredoxin_3"/>
    <property type="match status" value="1"/>
</dbReference>
<evidence type="ECO:0000259" key="1">
    <source>
        <dbReference type="Pfam" id="PF13192"/>
    </source>
</evidence>
<proteinExistence type="predicted"/>
<accession>A0A1F7I6Q2</accession>
<dbReference type="InterPro" id="IPR012336">
    <property type="entry name" value="Thioredoxin-like_fold"/>
</dbReference>
<feature type="domain" description="Thioredoxin-like fold" evidence="1">
    <location>
        <begin position="16"/>
        <end position="85"/>
    </location>
</feature>
<dbReference type="EMBL" id="MGAF01000059">
    <property type="protein sequence ID" value="OGK39049.1"/>
    <property type="molecule type" value="Genomic_DNA"/>
</dbReference>
<evidence type="ECO:0000313" key="2">
    <source>
        <dbReference type="EMBL" id="OGK39049.1"/>
    </source>
</evidence>
<organism evidence="2 3">
    <name type="scientific">Candidatus Roizmanbacteria bacterium RIFCSPLOWO2_01_FULL_35_13</name>
    <dbReference type="NCBI Taxonomy" id="1802055"/>
    <lineage>
        <taxon>Bacteria</taxon>
        <taxon>Candidatus Roizmaniibacteriota</taxon>
    </lineage>
</organism>
<sequence length="99" mass="11234">MSKLKADNTIHIQFITSVSCPECFQAKKILKEAKVKYPKLMVKEYDVLGLKGLELAVKYGIMANPGIIINDELFSVGRLDRKKLFGKISKLLTMQNKFI</sequence>
<dbReference type="AlphaFoldDB" id="A0A1F7I6Q2"/>
<evidence type="ECO:0000313" key="3">
    <source>
        <dbReference type="Proteomes" id="UP000179270"/>
    </source>
</evidence>
<dbReference type="SUPFAM" id="SSF52833">
    <property type="entry name" value="Thioredoxin-like"/>
    <property type="match status" value="1"/>
</dbReference>
<dbReference type="Proteomes" id="UP000179270">
    <property type="component" value="Unassembled WGS sequence"/>
</dbReference>
<reference evidence="2 3" key="1">
    <citation type="journal article" date="2016" name="Nat. Commun.">
        <title>Thousands of microbial genomes shed light on interconnected biogeochemical processes in an aquifer system.</title>
        <authorList>
            <person name="Anantharaman K."/>
            <person name="Brown C.T."/>
            <person name="Hug L.A."/>
            <person name="Sharon I."/>
            <person name="Castelle C.J."/>
            <person name="Probst A.J."/>
            <person name="Thomas B.C."/>
            <person name="Singh A."/>
            <person name="Wilkins M.J."/>
            <person name="Karaoz U."/>
            <person name="Brodie E.L."/>
            <person name="Williams K.H."/>
            <person name="Hubbard S.S."/>
            <person name="Banfield J.F."/>
        </authorList>
    </citation>
    <scope>NUCLEOTIDE SEQUENCE [LARGE SCALE GENOMIC DNA]</scope>
</reference>
<protein>
    <recommendedName>
        <fullName evidence="1">Thioredoxin-like fold domain-containing protein</fullName>
    </recommendedName>
</protein>
<name>A0A1F7I6Q2_9BACT</name>
<dbReference type="InterPro" id="IPR036249">
    <property type="entry name" value="Thioredoxin-like_sf"/>
</dbReference>
<comment type="caution">
    <text evidence="2">The sequence shown here is derived from an EMBL/GenBank/DDBJ whole genome shotgun (WGS) entry which is preliminary data.</text>
</comment>
<dbReference type="PROSITE" id="PS51257">
    <property type="entry name" value="PROKAR_LIPOPROTEIN"/>
    <property type="match status" value="1"/>
</dbReference>
<dbReference type="Gene3D" id="3.40.30.10">
    <property type="entry name" value="Glutaredoxin"/>
    <property type="match status" value="1"/>
</dbReference>
<dbReference type="STRING" id="1802055.A3A74_08235"/>
<gene>
    <name evidence="2" type="ORF">A3A74_08235</name>
</gene>